<comment type="caution">
    <text evidence="1">The sequence shown here is derived from an EMBL/GenBank/DDBJ whole genome shotgun (WGS) entry which is preliminary data.</text>
</comment>
<accession>A0AAW1WC51</accession>
<evidence type="ECO:0000313" key="1">
    <source>
        <dbReference type="EMBL" id="KAK9921595.1"/>
    </source>
</evidence>
<proteinExistence type="predicted"/>
<evidence type="ECO:0000313" key="2">
    <source>
        <dbReference type="Proteomes" id="UP001457282"/>
    </source>
</evidence>
<dbReference type="EMBL" id="JBEDUW010000006">
    <property type="protein sequence ID" value="KAK9921595.1"/>
    <property type="molecule type" value="Genomic_DNA"/>
</dbReference>
<dbReference type="Proteomes" id="UP001457282">
    <property type="component" value="Unassembled WGS sequence"/>
</dbReference>
<keyword evidence="2" id="KW-1185">Reference proteome</keyword>
<organism evidence="1 2">
    <name type="scientific">Rubus argutus</name>
    <name type="common">Southern blackberry</name>
    <dbReference type="NCBI Taxonomy" id="59490"/>
    <lineage>
        <taxon>Eukaryota</taxon>
        <taxon>Viridiplantae</taxon>
        <taxon>Streptophyta</taxon>
        <taxon>Embryophyta</taxon>
        <taxon>Tracheophyta</taxon>
        <taxon>Spermatophyta</taxon>
        <taxon>Magnoliopsida</taxon>
        <taxon>eudicotyledons</taxon>
        <taxon>Gunneridae</taxon>
        <taxon>Pentapetalae</taxon>
        <taxon>rosids</taxon>
        <taxon>fabids</taxon>
        <taxon>Rosales</taxon>
        <taxon>Rosaceae</taxon>
        <taxon>Rosoideae</taxon>
        <taxon>Rosoideae incertae sedis</taxon>
        <taxon>Rubus</taxon>
    </lineage>
</organism>
<name>A0AAW1WC51_RUBAR</name>
<reference evidence="1 2" key="1">
    <citation type="journal article" date="2023" name="G3 (Bethesda)">
        <title>A chromosome-length genome assembly and annotation of blackberry (Rubus argutus, cv. 'Hillquist').</title>
        <authorList>
            <person name="Bruna T."/>
            <person name="Aryal R."/>
            <person name="Dudchenko O."/>
            <person name="Sargent D.J."/>
            <person name="Mead D."/>
            <person name="Buti M."/>
            <person name="Cavallini A."/>
            <person name="Hytonen T."/>
            <person name="Andres J."/>
            <person name="Pham M."/>
            <person name="Weisz D."/>
            <person name="Mascagni F."/>
            <person name="Usai G."/>
            <person name="Natali L."/>
            <person name="Bassil N."/>
            <person name="Fernandez G.E."/>
            <person name="Lomsadze A."/>
            <person name="Armour M."/>
            <person name="Olukolu B."/>
            <person name="Poorten T."/>
            <person name="Britton C."/>
            <person name="Davik J."/>
            <person name="Ashrafi H."/>
            <person name="Aiden E.L."/>
            <person name="Borodovsky M."/>
            <person name="Worthington M."/>
        </authorList>
    </citation>
    <scope>NUCLEOTIDE SEQUENCE [LARGE SCALE GENOMIC DNA]</scope>
    <source>
        <strain evidence="1">PI 553951</strain>
    </source>
</reference>
<gene>
    <name evidence="1" type="ORF">M0R45_030099</name>
</gene>
<dbReference type="AlphaFoldDB" id="A0AAW1WC51"/>
<sequence length="127" mass="13645">MVDPCLDFRTGQWKDGLWVVFSQVFLVQQIPTIRVWVTSLVHGNDSDRRPAALGGISSDAMVLRQVVGVFNGLFVDYGGGLDVAGDRSCVATLVVDGDSKACTCWCYGFLGIKVGACMSLHVGPVTF</sequence>
<protein>
    <submittedName>
        <fullName evidence="1">Uncharacterized protein</fullName>
    </submittedName>
</protein>